<dbReference type="STRING" id="1111077.M1W6G1"/>
<protein>
    <submittedName>
        <fullName evidence="2">Uncharacterized protein</fullName>
    </submittedName>
</protein>
<evidence type="ECO:0000256" key="1">
    <source>
        <dbReference type="SAM" id="MobiDB-lite"/>
    </source>
</evidence>
<dbReference type="EMBL" id="CAGA01000006">
    <property type="protein sequence ID" value="CCE27858.1"/>
    <property type="molecule type" value="Genomic_DNA"/>
</dbReference>
<evidence type="ECO:0000313" key="3">
    <source>
        <dbReference type="Proteomes" id="UP000016801"/>
    </source>
</evidence>
<dbReference type="Proteomes" id="UP000016801">
    <property type="component" value="Unassembled WGS sequence"/>
</dbReference>
<keyword evidence="3" id="KW-1185">Reference proteome</keyword>
<dbReference type="InterPro" id="IPR036866">
    <property type="entry name" value="RibonucZ/Hydroxyglut_hydro"/>
</dbReference>
<dbReference type="Gene3D" id="3.60.15.10">
    <property type="entry name" value="Ribonuclease Z/Hydroxyacylglutathione hydrolase-like"/>
    <property type="match status" value="1"/>
</dbReference>
<dbReference type="PANTHER" id="PTHR36142">
    <property type="entry name" value="METALLO-HYDROLASE/OXIDOREDUCTASE SUPERFAMILY PROTEIN"/>
    <property type="match status" value="1"/>
</dbReference>
<feature type="compositionally biased region" description="Polar residues" evidence="1">
    <location>
        <begin position="126"/>
        <end position="144"/>
    </location>
</feature>
<name>M1W6G1_CLAP2</name>
<dbReference type="HOGENOM" id="CLU_047435_1_0_1"/>
<evidence type="ECO:0000313" key="2">
    <source>
        <dbReference type="EMBL" id="CCE27858.1"/>
    </source>
</evidence>
<organism evidence="2 3">
    <name type="scientific">Claviceps purpurea (strain 20.1)</name>
    <name type="common">Ergot fungus</name>
    <name type="synonym">Sphacelia segetum</name>
    <dbReference type="NCBI Taxonomy" id="1111077"/>
    <lineage>
        <taxon>Eukaryota</taxon>
        <taxon>Fungi</taxon>
        <taxon>Dikarya</taxon>
        <taxon>Ascomycota</taxon>
        <taxon>Pezizomycotina</taxon>
        <taxon>Sordariomycetes</taxon>
        <taxon>Hypocreomycetidae</taxon>
        <taxon>Hypocreales</taxon>
        <taxon>Clavicipitaceae</taxon>
        <taxon>Claviceps</taxon>
    </lineage>
</organism>
<reference evidence="2 3" key="1">
    <citation type="journal article" date="2013" name="PLoS Genet.">
        <title>Plant-symbiotic fungi as chemical engineers: Multi-genome analysis of the Clavicipitaceae reveals dynamics of alkaloid loci.</title>
        <authorList>
            <person name="Schardl C.L."/>
            <person name="Young C.A."/>
            <person name="Hesse U."/>
            <person name="Amyotte S.G."/>
            <person name="Andreeva K."/>
            <person name="Calie P.J."/>
            <person name="Fleetwood D.J."/>
            <person name="Haws D.C."/>
            <person name="Moore N."/>
            <person name="Oeser B."/>
            <person name="Panaccione D.G."/>
            <person name="Schweri K.K."/>
            <person name="Voisey C.R."/>
            <person name="Farman M.L."/>
            <person name="Jaromczyk J.W."/>
            <person name="Roe B.A."/>
            <person name="O'Sullivan D.M."/>
            <person name="Scott B."/>
            <person name="Tudzynski P."/>
            <person name="An Z."/>
            <person name="Arnaoudova E.G."/>
            <person name="Bullock C.T."/>
            <person name="Charlton N.D."/>
            <person name="Chen L."/>
            <person name="Cox M."/>
            <person name="Dinkins R.D."/>
            <person name="Florea S."/>
            <person name="Glenn A.E."/>
            <person name="Gordon A."/>
            <person name="Gueldener U."/>
            <person name="Harris D.R."/>
            <person name="Hollin W."/>
            <person name="Jaromczyk J."/>
            <person name="Johnson R.D."/>
            <person name="Khan A.K."/>
            <person name="Leistner E."/>
            <person name="Leuchtmann A."/>
            <person name="Li C."/>
            <person name="Liu J."/>
            <person name="Liu J."/>
            <person name="Liu M."/>
            <person name="Mace W."/>
            <person name="Machado C."/>
            <person name="Nagabhyru P."/>
            <person name="Pan J."/>
            <person name="Schmid J."/>
            <person name="Sugawara K."/>
            <person name="Steiner U."/>
            <person name="Takach J.E."/>
            <person name="Tanaka E."/>
            <person name="Webb J.S."/>
            <person name="Wilson E.V."/>
            <person name="Wiseman J.L."/>
            <person name="Yoshida R."/>
            <person name="Zeng Z."/>
        </authorList>
    </citation>
    <scope>NUCLEOTIDE SEQUENCE [LARGE SCALE GENOMIC DNA]</scope>
    <source>
        <strain evidence="2 3">20.1</strain>
    </source>
</reference>
<comment type="caution">
    <text evidence="2">The sequence shown here is derived from an EMBL/GenBank/DDBJ whole genome shotgun (WGS) entry which is preliminary data.</text>
</comment>
<dbReference type="SUPFAM" id="SSF56281">
    <property type="entry name" value="Metallo-hydrolase/oxidoreductase"/>
    <property type="match status" value="1"/>
</dbReference>
<proteinExistence type="predicted"/>
<sequence>MSPLRAFLGSGNEMQPSSPPAFSTPPRFRVAGDANQQWATLTRTVPRPILVHVNADTTWLLQLPYPPDAVVPQGRRRFNILIDPWLQGPQSDVHAIFSTQWHVVAPSVATIDDLNDVLRDIECSPNDHQQSSGQDPASDTADSPPSQPRTRESSVSMIDAVVVSHEFTDHCHQSTLLELPRSTPIFASDVAADLIRSWRYFHRVITTPALGAGVEWSRLTVGPLPDWLAIGRVITPGNALYYHAASLIAFNLGQGDEGEAVIYSPHGIESKALASIETSGLSTLALLHGLDDVRIWMTKQLNLGALNGIKAANMCKAKFWIATHDEVKKGGGFIAPLLQRTSYSFKEAVKREEELQRQSANTDASPTYQFIELKSGDVGANGTTKDYLAANSTIMTSILEERDVGKVMKDVMRDDLHLTFWHAISKTLEKACDRPYR</sequence>
<accession>M1W6G1</accession>
<dbReference type="PANTHER" id="PTHR36142:SF2">
    <property type="entry name" value="METALLO-HYDROLASE_OXIDOREDUCTASE SUPERFAMILY PROTEIN"/>
    <property type="match status" value="1"/>
</dbReference>
<dbReference type="AlphaFoldDB" id="M1W6G1"/>
<dbReference type="VEuPathDB" id="FungiDB:CPUR_01332"/>
<dbReference type="eggNOG" id="ENOG502RYFN">
    <property type="taxonomic scope" value="Eukaryota"/>
</dbReference>
<dbReference type="OrthoDB" id="9971601at2759"/>
<feature type="region of interest" description="Disordered" evidence="1">
    <location>
        <begin position="123"/>
        <end position="154"/>
    </location>
</feature>
<gene>
    <name evidence="2" type="ORF">CPUR_01332</name>
</gene>